<dbReference type="SMART" id="SM00909">
    <property type="entry name" value="Germane"/>
    <property type="match status" value="1"/>
</dbReference>
<reference evidence="4 5" key="1">
    <citation type="submission" date="2017-10" db="EMBL/GenBank/DDBJ databases">
        <title>Bacillus sp. nov., a halophilic bacterium isolated from a Keqin Lake.</title>
        <authorList>
            <person name="Wang H."/>
        </authorList>
    </citation>
    <scope>NUCLEOTIDE SEQUENCE [LARGE SCALE GENOMIC DNA]</scope>
    <source>
        <strain evidence="4 5">KQ-12</strain>
    </source>
</reference>
<proteinExistence type="predicted"/>
<evidence type="ECO:0000256" key="2">
    <source>
        <dbReference type="SAM" id="SignalP"/>
    </source>
</evidence>
<organism evidence="4 5">
    <name type="scientific">Salipaludibacillus keqinensis</name>
    <dbReference type="NCBI Taxonomy" id="2045207"/>
    <lineage>
        <taxon>Bacteria</taxon>
        <taxon>Bacillati</taxon>
        <taxon>Bacillota</taxon>
        <taxon>Bacilli</taxon>
        <taxon>Bacillales</taxon>
        <taxon>Bacillaceae</taxon>
    </lineage>
</organism>
<dbReference type="EMBL" id="PDOD01000005">
    <property type="protein sequence ID" value="PYZ92086.1"/>
    <property type="molecule type" value="Genomic_DNA"/>
</dbReference>
<feature type="domain" description="GerMN" evidence="3">
    <location>
        <begin position="174"/>
        <end position="260"/>
    </location>
</feature>
<gene>
    <name evidence="4" type="ORF">CR194_18005</name>
</gene>
<accession>A0A323TAZ1</accession>
<feature type="compositionally biased region" description="Acidic residues" evidence="1">
    <location>
        <begin position="104"/>
        <end position="125"/>
    </location>
</feature>
<keyword evidence="2" id="KW-0732">Signal</keyword>
<evidence type="ECO:0000313" key="4">
    <source>
        <dbReference type="EMBL" id="PYZ92086.1"/>
    </source>
</evidence>
<dbReference type="InterPro" id="IPR019606">
    <property type="entry name" value="GerMN"/>
</dbReference>
<dbReference type="Pfam" id="PF10646">
    <property type="entry name" value="Germane"/>
    <property type="match status" value="1"/>
</dbReference>
<protein>
    <recommendedName>
        <fullName evidence="3">GerMN domain-containing protein</fullName>
    </recommendedName>
</protein>
<dbReference type="Proteomes" id="UP000248214">
    <property type="component" value="Unassembled WGS sequence"/>
</dbReference>
<feature type="compositionally biased region" description="Acidic residues" evidence="1">
    <location>
        <begin position="47"/>
        <end position="69"/>
    </location>
</feature>
<feature type="signal peptide" evidence="2">
    <location>
        <begin position="1"/>
        <end position="23"/>
    </location>
</feature>
<feature type="compositionally biased region" description="Polar residues" evidence="1">
    <location>
        <begin position="26"/>
        <end position="42"/>
    </location>
</feature>
<name>A0A323TAZ1_9BACI</name>
<evidence type="ECO:0000256" key="1">
    <source>
        <dbReference type="SAM" id="MobiDB-lite"/>
    </source>
</evidence>
<comment type="caution">
    <text evidence="4">The sequence shown here is derived from an EMBL/GenBank/DDBJ whole genome shotgun (WGS) entry which is preliminary data.</text>
</comment>
<sequence length="281" mass="31109">MIMKKVKGLTLSLGLLMILAACGQGETNSEDANNNVSGTDGSANETELNENDELNENENENGNEDEEANESTPANENNMNEDVEEHQVNNEEENSVENNLNESMNDEGNYEEEIDNEENNAKEEDEIANEENTAVEDDEATMIDSVTLYFSDDQLLNTYRVQSDVSVTDDESGAMQAMELWAAGPTHDGLYSLLPQEASVEFVKFHGDTAHVSFSEDLNEANLGSSGELMFTEQVALMMEQFGFDQTQILIVGNEVGEFLGHMDLSDPITAGNPEDYEWME</sequence>
<evidence type="ECO:0000313" key="5">
    <source>
        <dbReference type="Proteomes" id="UP000248214"/>
    </source>
</evidence>
<keyword evidence="5" id="KW-1185">Reference proteome</keyword>
<feature type="compositionally biased region" description="Acidic residues" evidence="1">
    <location>
        <begin position="79"/>
        <end position="95"/>
    </location>
</feature>
<evidence type="ECO:0000259" key="3">
    <source>
        <dbReference type="SMART" id="SM00909"/>
    </source>
</evidence>
<dbReference type="PROSITE" id="PS51257">
    <property type="entry name" value="PROKAR_LIPOPROTEIN"/>
    <property type="match status" value="1"/>
</dbReference>
<dbReference type="AlphaFoldDB" id="A0A323TAZ1"/>
<feature type="chain" id="PRO_5038633924" description="GerMN domain-containing protein" evidence="2">
    <location>
        <begin position="24"/>
        <end position="281"/>
    </location>
</feature>
<feature type="region of interest" description="Disordered" evidence="1">
    <location>
        <begin position="26"/>
        <end position="125"/>
    </location>
</feature>